<dbReference type="InterPro" id="IPR008983">
    <property type="entry name" value="Tumour_necrosis_fac-like_dom"/>
</dbReference>
<dbReference type="GO" id="GO:0005576">
    <property type="term" value="C:extracellular region"/>
    <property type="evidence" value="ECO:0007669"/>
    <property type="project" value="UniProtKB-SubCell"/>
</dbReference>
<dbReference type="PANTHER" id="PTHR22923:SF116">
    <property type="entry name" value="C1Q DOMAIN-CONTAINING PROTEIN"/>
    <property type="match status" value="1"/>
</dbReference>
<dbReference type="AlphaFoldDB" id="A0A8W8HYI1"/>
<dbReference type="SMART" id="SM00110">
    <property type="entry name" value="C1Q"/>
    <property type="match status" value="1"/>
</dbReference>
<evidence type="ECO:0000256" key="4">
    <source>
        <dbReference type="SAM" id="SignalP"/>
    </source>
</evidence>
<evidence type="ECO:0000313" key="7">
    <source>
        <dbReference type="Proteomes" id="UP000005408"/>
    </source>
</evidence>
<evidence type="ECO:0000256" key="2">
    <source>
        <dbReference type="ARBA" id="ARBA00022525"/>
    </source>
</evidence>
<dbReference type="PROSITE" id="PS50871">
    <property type="entry name" value="C1Q"/>
    <property type="match status" value="1"/>
</dbReference>
<comment type="subcellular location">
    <subcellularLocation>
        <location evidence="1">Secreted</location>
    </subcellularLocation>
</comment>
<dbReference type="Proteomes" id="UP000005408">
    <property type="component" value="Unassembled WGS sequence"/>
</dbReference>
<evidence type="ECO:0000259" key="5">
    <source>
        <dbReference type="PROSITE" id="PS50871"/>
    </source>
</evidence>
<dbReference type="EnsemblMetazoa" id="G11523.1">
    <property type="protein sequence ID" value="G11523.1:cds"/>
    <property type="gene ID" value="G11523"/>
</dbReference>
<feature type="signal peptide" evidence="4">
    <location>
        <begin position="1"/>
        <end position="17"/>
    </location>
</feature>
<dbReference type="Pfam" id="PF00386">
    <property type="entry name" value="C1q"/>
    <property type="match status" value="1"/>
</dbReference>
<protein>
    <recommendedName>
        <fullName evidence="5">C1q domain-containing protein</fullName>
    </recommendedName>
</protein>
<keyword evidence="3 4" id="KW-0732">Signal</keyword>
<dbReference type="InterPro" id="IPR050822">
    <property type="entry name" value="Cerebellin_Synaptic_Org"/>
</dbReference>
<proteinExistence type="predicted"/>
<dbReference type="InterPro" id="IPR001073">
    <property type="entry name" value="C1q_dom"/>
</dbReference>
<evidence type="ECO:0000256" key="1">
    <source>
        <dbReference type="ARBA" id="ARBA00004613"/>
    </source>
</evidence>
<feature type="chain" id="PRO_5036459485" description="C1q domain-containing protein" evidence="4">
    <location>
        <begin position="18"/>
        <end position="188"/>
    </location>
</feature>
<evidence type="ECO:0000313" key="6">
    <source>
        <dbReference type="EnsemblMetazoa" id="G11523.1:cds"/>
    </source>
</evidence>
<evidence type="ECO:0000256" key="3">
    <source>
        <dbReference type="ARBA" id="ARBA00022729"/>
    </source>
</evidence>
<keyword evidence="2" id="KW-0964">Secreted</keyword>
<reference evidence="6" key="1">
    <citation type="submission" date="2022-08" db="UniProtKB">
        <authorList>
            <consortium name="EnsemblMetazoa"/>
        </authorList>
    </citation>
    <scope>IDENTIFICATION</scope>
    <source>
        <strain evidence="6">05x7-T-G4-1.051#20</strain>
    </source>
</reference>
<accession>A0A8W8HYI1</accession>
<dbReference type="Gene3D" id="2.60.120.40">
    <property type="match status" value="1"/>
</dbReference>
<organism evidence="6 7">
    <name type="scientific">Magallana gigas</name>
    <name type="common">Pacific oyster</name>
    <name type="synonym">Crassostrea gigas</name>
    <dbReference type="NCBI Taxonomy" id="29159"/>
    <lineage>
        <taxon>Eukaryota</taxon>
        <taxon>Metazoa</taxon>
        <taxon>Spiralia</taxon>
        <taxon>Lophotrochozoa</taxon>
        <taxon>Mollusca</taxon>
        <taxon>Bivalvia</taxon>
        <taxon>Autobranchia</taxon>
        <taxon>Pteriomorphia</taxon>
        <taxon>Ostreida</taxon>
        <taxon>Ostreoidea</taxon>
        <taxon>Ostreidae</taxon>
        <taxon>Magallana</taxon>
    </lineage>
</organism>
<name>A0A8W8HYI1_MAGGI</name>
<keyword evidence="7" id="KW-1185">Reference proteome</keyword>
<sequence>MLLTFVVLMITIECGLCDNVSPKPGLKLFREDYKSVEETCLAVGFVRNSCKNTSTTKTNHRAVAFDVRLKDDKRNFARKARVVFETVDLNEGLGYNASIGIFTAPSGGIYVFDWTTIAYEGQHAYTSLVVNDQFKSWNFCQAGNSKTWLSCSKMTIVKLKQGDKVWIGVFGEPTNIFCQFTSFSGYKL</sequence>
<feature type="domain" description="C1q" evidence="5">
    <location>
        <begin position="58"/>
        <end position="188"/>
    </location>
</feature>
<dbReference type="PRINTS" id="PR00007">
    <property type="entry name" value="COMPLEMNTC1Q"/>
</dbReference>
<dbReference type="SUPFAM" id="SSF49842">
    <property type="entry name" value="TNF-like"/>
    <property type="match status" value="1"/>
</dbReference>
<dbReference type="PANTHER" id="PTHR22923">
    <property type="entry name" value="CEREBELLIN-RELATED"/>
    <property type="match status" value="1"/>
</dbReference>